<dbReference type="Gene3D" id="1.25.10.10">
    <property type="entry name" value="Leucine-rich Repeat Variant"/>
    <property type="match status" value="1"/>
</dbReference>
<keyword evidence="4" id="KW-0408">Iron</keyword>
<evidence type="ECO:0000259" key="7">
    <source>
        <dbReference type="Pfam" id="PF08331"/>
    </source>
</evidence>
<dbReference type="EMBL" id="JAGKQQ010000001">
    <property type="protein sequence ID" value="MBP3959477.1"/>
    <property type="molecule type" value="Genomic_DNA"/>
</dbReference>
<dbReference type="SMART" id="SM00567">
    <property type="entry name" value="EZ_HEAT"/>
    <property type="match status" value="1"/>
</dbReference>
<dbReference type="SUPFAM" id="SSF46548">
    <property type="entry name" value="alpha-helical ferredoxin"/>
    <property type="match status" value="1"/>
</dbReference>
<keyword evidence="1" id="KW-0004">4Fe-4S</keyword>
<evidence type="ECO:0000256" key="6">
    <source>
        <dbReference type="SAM" id="MobiDB-lite"/>
    </source>
</evidence>
<sequence length="406" mass="44522">MNHQRSTQRDAPNTSLSDRLKEHARELGFALAGIAPATDADGFARFGAWLERGFAGEMSYLPKFRAERQNPRSILEGVRSVLMVGMEYGRGEEPTPLTPFPKKEGGTEPNTTDITQSATVLSPSPLRGGVGEGLQPSPLARVAAYAAGPDYHRFIWDRLNALAAWLEAEVPGCRTEAVADTAPLLERDFARRAGLGWVGKNTMLINTRRGSFFFLGAVLTDLELEPDSPSTSSHCGTCTACLDACPTQAFVEPFVLNATKCISYLTIELRSDIPVELREPVGNWLYGCDVCQDVCPWNRNAGNRSPAFPHDPDLAWLDPAELLGLDTDTFRVRFKKTSFWRNRRAGLLRNAAIVLGNVGDERALPALEKALTDSEDVIRDAARWAIERIHQRTSSVKSGLPSAPSD</sequence>
<keyword evidence="3 8" id="KW-0560">Oxidoreductase</keyword>
<dbReference type="SUPFAM" id="SSF48371">
    <property type="entry name" value="ARM repeat"/>
    <property type="match status" value="1"/>
</dbReference>
<feature type="domain" description="DUF1730" evidence="7">
    <location>
        <begin position="140"/>
        <end position="181"/>
    </location>
</feature>
<evidence type="ECO:0000256" key="1">
    <source>
        <dbReference type="ARBA" id="ARBA00022485"/>
    </source>
</evidence>
<dbReference type="InterPro" id="IPR013542">
    <property type="entry name" value="QueG_DUF1730"/>
</dbReference>
<gene>
    <name evidence="8" type="primary">queG</name>
    <name evidence="8" type="ORF">J8F10_29890</name>
</gene>
<dbReference type="Proteomes" id="UP000676565">
    <property type="component" value="Unassembled WGS sequence"/>
</dbReference>
<evidence type="ECO:0000313" key="8">
    <source>
        <dbReference type="EMBL" id="MBP3959477.1"/>
    </source>
</evidence>
<dbReference type="InterPro" id="IPR017900">
    <property type="entry name" value="4Fe4S_Fe_S_CS"/>
</dbReference>
<organism evidence="8 9">
    <name type="scientific">Gemmata palustris</name>
    <dbReference type="NCBI Taxonomy" id="2822762"/>
    <lineage>
        <taxon>Bacteria</taxon>
        <taxon>Pseudomonadati</taxon>
        <taxon>Planctomycetota</taxon>
        <taxon>Planctomycetia</taxon>
        <taxon>Gemmatales</taxon>
        <taxon>Gemmataceae</taxon>
        <taxon>Gemmata</taxon>
    </lineage>
</organism>
<dbReference type="InterPro" id="IPR016024">
    <property type="entry name" value="ARM-type_fold"/>
</dbReference>
<dbReference type="RefSeq" id="WP_210660136.1">
    <property type="nucleotide sequence ID" value="NZ_JAGKQQ010000001.1"/>
</dbReference>
<keyword evidence="2" id="KW-0479">Metal-binding</keyword>
<dbReference type="Pfam" id="PF13484">
    <property type="entry name" value="Fer4_16"/>
    <property type="match status" value="1"/>
</dbReference>
<reference evidence="8 9" key="1">
    <citation type="submission" date="2021-04" db="EMBL/GenBank/DDBJ databases">
        <authorList>
            <person name="Ivanova A."/>
        </authorList>
    </citation>
    <scope>NUCLEOTIDE SEQUENCE [LARGE SCALE GENOMIC DNA]</scope>
    <source>
        <strain evidence="8 9">G18</strain>
    </source>
</reference>
<evidence type="ECO:0000256" key="3">
    <source>
        <dbReference type="ARBA" id="ARBA00023002"/>
    </source>
</evidence>
<protein>
    <submittedName>
        <fullName evidence="8">tRNA epoxyqueuosine(34) reductase QueG</fullName>
        <ecNumber evidence="8">1.17.99.6</ecNumber>
    </submittedName>
</protein>
<dbReference type="Pfam" id="PF13646">
    <property type="entry name" value="HEAT_2"/>
    <property type="match status" value="1"/>
</dbReference>
<dbReference type="EC" id="1.17.99.6" evidence="8"/>
<feature type="region of interest" description="Disordered" evidence="6">
    <location>
        <begin position="90"/>
        <end position="114"/>
    </location>
</feature>
<dbReference type="PANTHER" id="PTHR30002:SF4">
    <property type="entry name" value="EPOXYQUEUOSINE REDUCTASE"/>
    <property type="match status" value="1"/>
</dbReference>
<dbReference type="InterPro" id="IPR004155">
    <property type="entry name" value="PBS_lyase_HEAT"/>
</dbReference>
<proteinExistence type="predicted"/>
<evidence type="ECO:0000256" key="5">
    <source>
        <dbReference type="ARBA" id="ARBA00023014"/>
    </source>
</evidence>
<dbReference type="GO" id="GO:0052693">
    <property type="term" value="F:epoxyqueuosine reductase activity"/>
    <property type="evidence" value="ECO:0007669"/>
    <property type="project" value="UniProtKB-EC"/>
</dbReference>
<keyword evidence="9" id="KW-1185">Reference proteome</keyword>
<evidence type="ECO:0000256" key="4">
    <source>
        <dbReference type="ARBA" id="ARBA00023004"/>
    </source>
</evidence>
<dbReference type="NCBIfam" id="TIGR00276">
    <property type="entry name" value="tRNA epoxyqueuosine(34) reductase QueG"/>
    <property type="match status" value="1"/>
</dbReference>
<accession>A0ABS5C0G8</accession>
<comment type="caution">
    <text evidence="8">The sequence shown here is derived from an EMBL/GenBank/DDBJ whole genome shotgun (WGS) entry which is preliminary data.</text>
</comment>
<dbReference type="PANTHER" id="PTHR30002">
    <property type="entry name" value="EPOXYQUEUOSINE REDUCTASE"/>
    <property type="match status" value="1"/>
</dbReference>
<name>A0ABS5C0G8_9BACT</name>
<dbReference type="Pfam" id="PF08331">
    <property type="entry name" value="QueG_DUF1730"/>
    <property type="match status" value="1"/>
</dbReference>
<dbReference type="InterPro" id="IPR004453">
    <property type="entry name" value="QueG"/>
</dbReference>
<dbReference type="Gene3D" id="3.30.70.20">
    <property type="match status" value="1"/>
</dbReference>
<keyword evidence="5" id="KW-0411">Iron-sulfur</keyword>
<evidence type="ECO:0000256" key="2">
    <source>
        <dbReference type="ARBA" id="ARBA00022723"/>
    </source>
</evidence>
<dbReference type="PROSITE" id="PS00198">
    <property type="entry name" value="4FE4S_FER_1"/>
    <property type="match status" value="1"/>
</dbReference>
<dbReference type="InterPro" id="IPR011989">
    <property type="entry name" value="ARM-like"/>
</dbReference>
<evidence type="ECO:0000313" key="9">
    <source>
        <dbReference type="Proteomes" id="UP000676565"/>
    </source>
</evidence>